<protein>
    <recommendedName>
        <fullName evidence="3">ArnR1-like winged helix-turn-helix domain-containing protein</fullName>
    </recommendedName>
</protein>
<evidence type="ECO:0008006" key="3">
    <source>
        <dbReference type="Google" id="ProtNLM"/>
    </source>
</evidence>
<dbReference type="EMBL" id="JBHSGN010000057">
    <property type="protein sequence ID" value="MFC4673488.1"/>
    <property type="molecule type" value="Genomic_DNA"/>
</dbReference>
<name>A0ABV9KTW4_9BACT</name>
<reference evidence="2" key="1">
    <citation type="journal article" date="2019" name="Int. J. Syst. Evol. Microbiol.">
        <title>The Global Catalogue of Microorganisms (GCM) 10K type strain sequencing project: providing services to taxonomists for standard genome sequencing and annotation.</title>
        <authorList>
            <consortium name="The Broad Institute Genomics Platform"/>
            <consortium name="The Broad Institute Genome Sequencing Center for Infectious Disease"/>
            <person name="Wu L."/>
            <person name="Ma J."/>
        </authorList>
    </citation>
    <scope>NUCLEOTIDE SEQUENCE [LARGE SCALE GENOMIC DNA]</scope>
    <source>
        <strain evidence="2">CCUG 66188</strain>
    </source>
</reference>
<keyword evidence="2" id="KW-1185">Reference proteome</keyword>
<accession>A0ABV9KTW4</accession>
<evidence type="ECO:0000313" key="1">
    <source>
        <dbReference type="EMBL" id="MFC4673488.1"/>
    </source>
</evidence>
<sequence>MELGINKETENEIIQEILSKMRKNIGRYEPRLIIKNYLGTDLDFKTLSKISRSITSRMVEEGLIEGGHGTYTLTQKGIKIANDGDDGYKKYLQEQKEKDQLREESEIAEYKKKIFDYKFRYISYFFSLIGDMIKSTFK</sequence>
<dbReference type="RefSeq" id="WP_379994812.1">
    <property type="nucleotide sequence ID" value="NZ_JBHSGN010000057.1"/>
</dbReference>
<evidence type="ECO:0000313" key="2">
    <source>
        <dbReference type="Proteomes" id="UP001596023"/>
    </source>
</evidence>
<proteinExistence type="predicted"/>
<organism evidence="1 2">
    <name type="scientific">Dysgonomonas termitidis</name>
    <dbReference type="NCBI Taxonomy" id="1516126"/>
    <lineage>
        <taxon>Bacteria</taxon>
        <taxon>Pseudomonadati</taxon>
        <taxon>Bacteroidota</taxon>
        <taxon>Bacteroidia</taxon>
        <taxon>Bacteroidales</taxon>
        <taxon>Dysgonomonadaceae</taxon>
        <taxon>Dysgonomonas</taxon>
    </lineage>
</organism>
<gene>
    <name evidence="1" type="ORF">ACFO6W_07275</name>
</gene>
<dbReference type="Proteomes" id="UP001596023">
    <property type="component" value="Unassembled WGS sequence"/>
</dbReference>
<comment type="caution">
    <text evidence="1">The sequence shown here is derived from an EMBL/GenBank/DDBJ whole genome shotgun (WGS) entry which is preliminary data.</text>
</comment>